<keyword evidence="8" id="KW-0326">Glycosidase</keyword>
<dbReference type="AlphaFoldDB" id="A0A8T0QNH9"/>
<evidence type="ECO:0000256" key="4">
    <source>
        <dbReference type="ARBA" id="ARBA00022801"/>
    </source>
</evidence>
<dbReference type="PIRSF" id="PIRSF001060">
    <property type="entry name" value="Endochitinase"/>
    <property type="match status" value="1"/>
</dbReference>
<comment type="caution">
    <text evidence="13">The sequence shown here is derived from an EMBL/GenBank/DDBJ whole genome shotgun (WGS) entry which is preliminary data.</text>
</comment>
<dbReference type="GO" id="GO:0008061">
    <property type="term" value="F:chitin binding"/>
    <property type="evidence" value="ECO:0007669"/>
    <property type="project" value="UniProtKB-KW"/>
</dbReference>
<evidence type="ECO:0000259" key="12">
    <source>
        <dbReference type="PROSITE" id="PS00773"/>
    </source>
</evidence>
<dbReference type="GO" id="GO:0008843">
    <property type="term" value="F:endochitinase activity"/>
    <property type="evidence" value="ECO:0007669"/>
    <property type="project" value="UniProtKB-EC"/>
</dbReference>
<evidence type="ECO:0000256" key="5">
    <source>
        <dbReference type="ARBA" id="ARBA00023024"/>
    </source>
</evidence>
<evidence type="ECO:0000256" key="10">
    <source>
        <dbReference type="PIRSR" id="PIRSR001060-1"/>
    </source>
</evidence>
<feature type="disulfide bond" evidence="11">
    <location>
        <begin position="231"/>
        <end position="263"/>
    </location>
</feature>
<dbReference type="Proteomes" id="UP000823388">
    <property type="component" value="Chromosome 7K"/>
</dbReference>
<comment type="catalytic activity">
    <reaction evidence="1">
        <text>Random endo-hydrolysis of N-acetyl-beta-D-glucosaminide (1-&gt;4)-beta-linkages in chitin and chitodextrins.</text>
        <dbReference type="EC" id="3.2.1.14"/>
    </reaction>
</comment>
<dbReference type="Pfam" id="PF00182">
    <property type="entry name" value="Glyco_hydro_19"/>
    <property type="match status" value="2"/>
</dbReference>
<dbReference type="InterPro" id="IPR016283">
    <property type="entry name" value="Glyco_hydro_19"/>
</dbReference>
<dbReference type="Gene3D" id="3.30.20.10">
    <property type="entry name" value="Endochitinase, domain 2"/>
    <property type="match status" value="1"/>
</dbReference>
<evidence type="ECO:0000313" key="13">
    <source>
        <dbReference type="EMBL" id="KAG2573026.1"/>
    </source>
</evidence>
<keyword evidence="7" id="KW-0119">Carbohydrate metabolism</keyword>
<dbReference type="GO" id="GO:0000272">
    <property type="term" value="P:polysaccharide catabolic process"/>
    <property type="evidence" value="ECO:0007669"/>
    <property type="project" value="UniProtKB-KW"/>
</dbReference>
<protein>
    <recommendedName>
        <fullName evidence="2">chitinase</fullName>
        <ecNumber evidence="2">3.2.1.14</ecNumber>
    </recommendedName>
</protein>
<evidence type="ECO:0000256" key="1">
    <source>
        <dbReference type="ARBA" id="ARBA00000822"/>
    </source>
</evidence>
<dbReference type="InterPro" id="IPR000726">
    <property type="entry name" value="Glyco_hydro_19_cat"/>
</dbReference>
<dbReference type="CDD" id="cd00325">
    <property type="entry name" value="chitinase_GH19"/>
    <property type="match status" value="1"/>
</dbReference>
<dbReference type="GO" id="GO:0016998">
    <property type="term" value="P:cell wall macromolecule catabolic process"/>
    <property type="evidence" value="ECO:0007669"/>
    <property type="project" value="InterPro"/>
</dbReference>
<feature type="disulfide bond" evidence="11">
    <location>
        <begin position="145"/>
        <end position="153"/>
    </location>
</feature>
<keyword evidence="4" id="KW-0378">Hydrolase</keyword>
<keyword evidence="5" id="KW-0146">Chitin degradation</keyword>
<feature type="domain" description="Glycoside hydrolase family 19 catalytic" evidence="12">
    <location>
        <begin position="84"/>
        <end position="106"/>
    </location>
</feature>
<accession>A0A8T0QNH9</accession>
<dbReference type="PANTHER" id="PTHR22595">
    <property type="entry name" value="CHITINASE-RELATED"/>
    <property type="match status" value="1"/>
</dbReference>
<keyword evidence="6 11" id="KW-1015">Disulfide bond</keyword>
<feature type="disulfide bond" evidence="11">
    <location>
        <begin position="84"/>
        <end position="133"/>
    </location>
</feature>
<name>A0A8T0QNH9_PANVG</name>
<evidence type="ECO:0000256" key="8">
    <source>
        <dbReference type="ARBA" id="ARBA00023295"/>
    </source>
</evidence>
<evidence type="ECO:0000256" key="9">
    <source>
        <dbReference type="ARBA" id="ARBA00023326"/>
    </source>
</evidence>
<dbReference type="FunFam" id="3.30.20.10:FF:000001">
    <property type="entry name" value="Endochitinase (Chitinase)"/>
    <property type="match status" value="1"/>
</dbReference>
<feature type="active site" description="Proton donor" evidence="10">
    <location>
        <position position="128"/>
    </location>
</feature>
<dbReference type="EC" id="3.2.1.14" evidence="2"/>
<keyword evidence="3" id="KW-0147">Chitin-binding</keyword>
<sequence length="263" mass="27536">MHAGLFINAMFQACHRAEPSWGPSSSSMASSPRQTTTLTALALGLLALLCAAGPCSGTGGGASVPSVVTEAFFNGIKSQAGDGCEGKNFYTRGAFLSAAGSFPGFARGGSDADGKREVAAFFAHATYETGHFCYISEINRANVFCDPSSRWPCVLGKKYYGRGPLQLSWNFNYGPAGESIGVDLLRDPDRVARDPVVSFKAALWSWMSSAHQAVPRGFGATVGAMDGGLTCGGRNPAQVNALVGYYSRYCQQLGVGPGNNLTC</sequence>
<proteinExistence type="predicted"/>
<keyword evidence="14" id="KW-1185">Reference proteome</keyword>
<evidence type="ECO:0000256" key="2">
    <source>
        <dbReference type="ARBA" id="ARBA00012729"/>
    </source>
</evidence>
<evidence type="ECO:0000256" key="11">
    <source>
        <dbReference type="PIRSR" id="PIRSR001060-2"/>
    </source>
</evidence>
<dbReference type="GO" id="GO:0006032">
    <property type="term" value="P:chitin catabolic process"/>
    <property type="evidence" value="ECO:0007669"/>
    <property type="project" value="UniProtKB-KW"/>
</dbReference>
<evidence type="ECO:0000256" key="6">
    <source>
        <dbReference type="ARBA" id="ARBA00023157"/>
    </source>
</evidence>
<evidence type="ECO:0000256" key="7">
    <source>
        <dbReference type="ARBA" id="ARBA00023277"/>
    </source>
</evidence>
<reference evidence="13" key="1">
    <citation type="submission" date="2020-05" db="EMBL/GenBank/DDBJ databases">
        <title>WGS assembly of Panicum virgatum.</title>
        <authorList>
            <person name="Lovell J.T."/>
            <person name="Jenkins J."/>
            <person name="Shu S."/>
            <person name="Juenger T.E."/>
            <person name="Schmutz J."/>
        </authorList>
    </citation>
    <scope>NUCLEOTIDE SEQUENCE</scope>
    <source>
        <strain evidence="13">AP13</strain>
    </source>
</reference>
<dbReference type="Gene3D" id="1.10.530.10">
    <property type="match status" value="1"/>
</dbReference>
<dbReference type="EMBL" id="CM029049">
    <property type="protein sequence ID" value="KAG2573026.1"/>
    <property type="molecule type" value="Genomic_DNA"/>
</dbReference>
<evidence type="ECO:0000256" key="3">
    <source>
        <dbReference type="ARBA" id="ARBA00022669"/>
    </source>
</evidence>
<dbReference type="InterPro" id="IPR023346">
    <property type="entry name" value="Lysozyme-like_dom_sf"/>
</dbReference>
<dbReference type="PANTHER" id="PTHR22595:SF197">
    <property type="entry name" value="CHITINASE FAMILY PROTEIN"/>
    <property type="match status" value="1"/>
</dbReference>
<keyword evidence="9" id="KW-0624">Polysaccharide degradation</keyword>
<dbReference type="PROSITE" id="PS00773">
    <property type="entry name" value="CHITINASE_19_1"/>
    <property type="match status" value="1"/>
</dbReference>
<organism evidence="13 14">
    <name type="scientific">Panicum virgatum</name>
    <name type="common">Blackwell switchgrass</name>
    <dbReference type="NCBI Taxonomy" id="38727"/>
    <lineage>
        <taxon>Eukaryota</taxon>
        <taxon>Viridiplantae</taxon>
        <taxon>Streptophyta</taxon>
        <taxon>Embryophyta</taxon>
        <taxon>Tracheophyta</taxon>
        <taxon>Spermatophyta</taxon>
        <taxon>Magnoliopsida</taxon>
        <taxon>Liliopsida</taxon>
        <taxon>Poales</taxon>
        <taxon>Poaceae</taxon>
        <taxon>PACMAD clade</taxon>
        <taxon>Panicoideae</taxon>
        <taxon>Panicodae</taxon>
        <taxon>Paniceae</taxon>
        <taxon>Panicinae</taxon>
        <taxon>Panicum</taxon>
        <taxon>Panicum sect. Hiantes</taxon>
    </lineage>
</organism>
<gene>
    <name evidence="13" type="ORF">PVAP13_7KG221200</name>
</gene>
<dbReference type="SUPFAM" id="SSF53955">
    <property type="entry name" value="Lysozyme-like"/>
    <property type="match status" value="1"/>
</dbReference>
<evidence type="ECO:0000313" key="14">
    <source>
        <dbReference type="Proteomes" id="UP000823388"/>
    </source>
</evidence>